<feature type="non-terminal residue" evidence="1">
    <location>
        <position position="1"/>
    </location>
</feature>
<organism evidence="1 2">
    <name type="scientific">Pelobates cultripes</name>
    <name type="common">Western spadefoot toad</name>
    <dbReference type="NCBI Taxonomy" id="61616"/>
    <lineage>
        <taxon>Eukaryota</taxon>
        <taxon>Metazoa</taxon>
        <taxon>Chordata</taxon>
        <taxon>Craniata</taxon>
        <taxon>Vertebrata</taxon>
        <taxon>Euteleostomi</taxon>
        <taxon>Amphibia</taxon>
        <taxon>Batrachia</taxon>
        <taxon>Anura</taxon>
        <taxon>Pelobatoidea</taxon>
        <taxon>Pelobatidae</taxon>
        <taxon>Pelobates</taxon>
    </lineage>
</organism>
<reference evidence="1" key="1">
    <citation type="submission" date="2022-03" db="EMBL/GenBank/DDBJ databases">
        <authorList>
            <person name="Alioto T."/>
            <person name="Alioto T."/>
            <person name="Gomez Garrido J."/>
        </authorList>
    </citation>
    <scope>NUCLEOTIDE SEQUENCE</scope>
</reference>
<dbReference type="EMBL" id="OW240915">
    <property type="protein sequence ID" value="CAH2284018.1"/>
    <property type="molecule type" value="Genomic_DNA"/>
</dbReference>
<dbReference type="AlphaFoldDB" id="A0AAD1W0V6"/>
<protein>
    <submittedName>
        <fullName evidence="1">Uncharacterized protein</fullName>
    </submittedName>
</protein>
<accession>A0AAD1W0V6</accession>
<feature type="non-terminal residue" evidence="1">
    <location>
        <position position="196"/>
    </location>
</feature>
<gene>
    <name evidence="1" type="ORF">PECUL_23A020226</name>
</gene>
<keyword evidence="2" id="KW-1185">Reference proteome</keyword>
<sequence length="196" mass="22664">IGTLCHSNHHPVQIKSPFYKPKERQWKLNENMLIGAEDVESTKQELSRYFESNSNNDTPPTDNLVQERSKVLQQKRRQHHVHKIQFHTQEVTRNPDKVHKAFQNYYADLYNLAQSKQDGNSPIHRSRIEKYLDQNVPSKLSPQQAEELEQPLTLEELASALKLSKTPAPDGLPLTYLGTFREILLPELLDGLNYQG</sequence>
<evidence type="ECO:0000313" key="1">
    <source>
        <dbReference type="EMBL" id="CAH2284018.1"/>
    </source>
</evidence>
<evidence type="ECO:0000313" key="2">
    <source>
        <dbReference type="Proteomes" id="UP001295444"/>
    </source>
</evidence>
<name>A0AAD1W0V6_PELCU</name>
<proteinExistence type="predicted"/>
<dbReference type="Proteomes" id="UP001295444">
    <property type="component" value="Chromosome 04"/>
</dbReference>